<dbReference type="FunFam" id="3.55.50.10:FF:000001">
    <property type="entry name" value="Actin cross-linking toxin VgrG1"/>
    <property type="match status" value="1"/>
</dbReference>
<dbReference type="SUPFAM" id="SSF69255">
    <property type="entry name" value="gp5 N-terminal domain-like"/>
    <property type="match status" value="1"/>
</dbReference>
<keyword evidence="6" id="KW-1185">Reference proteome</keyword>
<evidence type="ECO:0000256" key="2">
    <source>
        <dbReference type="ARBA" id="ARBA00005558"/>
    </source>
</evidence>
<dbReference type="PANTHER" id="PTHR32305:SF15">
    <property type="entry name" value="PROTEIN RHSA-RELATED"/>
    <property type="match status" value="1"/>
</dbReference>
<protein>
    <submittedName>
        <fullName evidence="5">Type VI secretion system VgrG family protein</fullName>
    </submittedName>
</protein>
<comment type="caution">
    <text evidence="5">The sequence shown here is derived from an EMBL/GenBank/DDBJ whole genome shotgun (WGS) entry which is preliminary data.</text>
</comment>
<proteinExistence type="inferred from homology"/>
<evidence type="ECO:0000313" key="5">
    <source>
        <dbReference type="EMBL" id="MCP1673941.1"/>
    </source>
</evidence>
<gene>
    <name evidence="5" type="ORF">J2T57_001040</name>
</gene>
<dbReference type="Gene3D" id="2.40.50.230">
    <property type="entry name" value="Gp5 N-terminal domain"/>
    <property type="match status" value="1"/>
</dbReference>
<dbReference type="SUPFAM" id="SSF69349">
    <property type="entry name" value="Phage fibre proteins"/>
    <property type="match status" value="1"/>
</dbReference>
<comment type="subcellular location">
    <subcellularLocation>
        <location evidence="1">Secreted</location>
    </subcellularLocation>
</comment>
<dbReference type="InterPro" id="IPR006531">
    <property type="entry name" value="Gp5/Vgr_OB"/>
</dbReference>
<keyword evidence="3" id="KW-0964">Secreted</keyword>
<dbReference type="EMBL" id="JALJXV010000002">
    <property type="protein sequence ID" value="MCP1673941.1"/>
    <property type="molecule type" value="Genomic_DNA"/>
</dbReference>
<dbReference type="Gene3D" id="4.10.220.110">
    <property type="match status" value="1"/>
</dbReference>
<evidence type="ECO:0000256" key="3">
    <source>
        <dbReference type="ARBA" id="ARBA00022525"/>
    </source>
</evidence>
<name>A0AAE3KAW9_9GAMM</name>
<dbReference type="InterPro" id="IPR037026">
    <property type="entry name" value="Vgr_OB-fold_dom_sf"/>
</dbReference>
<evidence type="ECO:0000256" key="1">
    <source>
        <dbReference type="ARBA" id="ARBA00004613"/>
    </source>
</evidence>
<dbReference type="NCBIfam" id="TIGR01646">
    <property type="entry name" value="vgr_GE"/>
    <property type="match status" value="1"/>
</dbReference>
<evidence type="ECO:0000313" key="6">
    <source>
        <dbReference type="Proteomes" id="UP001205843"/>
    </source>
</evidence>
<dbReference type="GO" id="GO:0005576">
    <property type="term" value="C:extracellular region"/>
    <property type="evidence" value="ECO:0007669"/>
    <property type="project" value="UniProtKB-SubCell"/>
</dbReference>
<dbReference type="PANTHER" id="PTHR32305">
    <property type="match status" value="1"/>
</dbReference>
<dbReference type="NCBIfam" id="TIGR03361">
    <property type="entry name" value="VI_Rhs_Vgr"/>
    <property type="match status" value="1"/>
</dbReference>
<dbReference type="Gene3D" id="3.55.50.10">
    <property type="entry name" value="Baseplate protein-like domains"/>
    <property type="match status" value="1"/>
</dbReference>
<dbReference type="AlphaFoldDB" id="A0AAE3KAW9"/>
<dbReference type="InterPro" id="IPR017847">
    <property type="entry name" value="T6SS_RhsGE_Vgr_subset"/>
</dbReference>
<dbReference type="Gene3D" id="2.30.110.50">
    <property type="match status" value="1"/>
</dbReference>
<accession>A0AAE3KAW9</accession>
<sequence>MSDERHIRLVGSHADTFEVLRFSGTEELGRPFQFVVELLATDDDLDFPQLLGSRLSLVLGLEDGEEERYFDGCIVAFSQNGRRGRRHLYTATLRPQLWYLTLTNDCRIFQQKNTPDIISEILDEHGYSDVENLLTASYEAREYCVQYRESDFDFISRLMEEEGIYYFFRHEEGKHTLVLADSTGAHEVTPGCEEVAYLPVGAEDGLAGDHVWDWWLGQEVQTETYKLRDYDFTNPGNPPEATETRTRPHEAGSFEVYDYPGRFTQADRGAHLAVARIEARDARFEQAEAIGNLRAVAVGGLLGLTGHPRDDQNREYLVTRTSFRCESADYETGSDGTGDDFECRFTAISSDVPFRPARLTPRPLVHGPQTATVVGPGGEDVWTDEFGRVKCQFHWDRVGVKDENSSCWLRVSQISAGDRWGSMFMPHVDQEVIVSFLEGDPDRPIVTGRVYNADNMPACPLPDHQYCSVIKDHYGNAMVFNGTPGKEHISLYSPSHDSLMVLGRSFKRQSKSDDWEKTYGDTFKVTFSDSIGMTLGSSLGIKIGNEASFFVGSKLSASLALNFSIDASVRLGLTMGPEVSGKLVTSYSFGKSQELKSTKDRYRRDTQADMILDAAKEVVLGGGAGKGNRSLLISDNRSMKLAFGQETPPPQLSKVAAYSFFAAGLASGAGLLASVEGGVRGMKASLEADQAADRRDDNCCDRDVYRADGGEAMKGAAIASGVGALASGGILAASVIGFLKTWKSEPVPSLATETANVVLEDNKVQLWAGTGRLTEIVMDKKDIKLIAEKDVVIETKGDVKFNKLLVLGENAGVMKVSAKIDHKNLKVT</sequence>
<dbReference type="InterPro" id="IPR050708">
    <property type="entry name" value="T6SS_VgrG/RHS"/>
</dbReference>
<dbReference type="InterPro" id="IPR006533">
    <property type="entry name" value="T6SS_Vgr_RhsGE"/>
</dbReference>
<dbReference type="Pfam" id="PF05954">
    <property type="entry name" value="Phage_GPD"/>
    <property type="match status" value="1"/>
</dbReference>
<reference evidence="5" key="1">
    <citation type="submission" date="2022-03" db="EMBL/GenBank/DDBJ databases">
        <title>Genomic Encyclopedia of Type Strains, Phase III (KMG-III): the genomes of soil and plant-associated and newly described type strains.</title>
        <authorList>
            <person name="Whitman W."/>
        </authorList>
    </citation>
    <scope>NUCLEOTIDE SEQUENCE</scope>
    <source>
        <strain evidence="5">ANL 6-2</strain>
    </source>
</reference>
<dbReference type="SUPFAM" id="SSF69279">
    <property type="entry name" value="Phage tail proteins"/>
    <property type="match status" value="2"/>
</dbReference>
<comment type="similarity">
    <text evidence="2">Belongs to the VgrG protein family.</text>
</comment>
<dbReference type="Proteomes" id="UP001205843">
    <property type="component" value="Unassembled WGS sequence"/>
</dbReference>
<feature type="domain" description="Gp5/Type VI secretion system Vgr protein OB-fold" evidence="4">
    <location>
        <begin position="384"/>
        <end position="451"/>
    </location>
</feature>
<organism evidence="5 6">
    <name type="scientific">Natronocella acetinitrilica</name>
    <dbReference type="NCBI Taxonomy" id="414046"/>
    <lineage>
        <taxon>Bacteria</taxon>
        <taxon>Pseudomonadati</taxon>
        <taxon>Pseudomonadota</taxon>
        <taxon>Gammaproteobacteria</taxon>
        <taxon>Chromatiales</taxon>
        <taxon>Ectothiorhodospiraceae</taxon>
        <taxon>Natronocella</taxon>
    </lineage>
</organism>
<dbReference type="RefSeq" id="WP_253475282.1">
    <property type="nucleotide sequence ID" value="NZ_JALJXV010000002.1"/>
</dbReference>
<dbReference type="Pfam" id="PF04717">
    <property type="entry name" value="Phage_base_V"/>
    <property type="match status" value="1"/>
</dbReference>
<evidence type="ECO:0000259" key="4">
    <source>
        <dbReference type="Pfam" id="PF04717"/>
    </source>
</evidence>